<keyword evidence="10" id="KW-1185">Reference proteome</keyword>
<keyword evidence="4" id="KW-0732">Signal</keyword>
<dbReference type="InterPro" id="IPR029033">
    <property type="entry name" value="His_PPase_superfam"/>
</dbReference>
<comment type="caution">
    <text evidence="9">The sequence shown here is derived from an EMBL/GenBank/DDBJ whole genome shotgun (WGS) entry which is preliminary data.</text>
</comment>
<dbReference type="PANTHER" id="PTHR11567">
    <property type="entry name" value="ACID PHOSPHATASE-RELATED"/>
    <property type="match status" value="1"/>
</dbReference>
<gene>
    <name evidence="9" type="ORF">ANN_08139</name>
</gene>
<feature type="transmembrane region" description="Helical" evidence="8">
    <location>
        <begin position="837"/>
        <end position="863"/>
    </location>
</feature>
<evidence type="ECO:0000256" key="3">
    <source>
        <dbReference type="ARBA" id="ARBA00012646"/>
    </source>
</evidence>
<dbReference type="EMBL" id="JAJSOF020000017">
    <property type="protein sequence ID" value="KAJ4440008.1"/>
    <property type="molecule type" value="Genomic_DNA"/>
</dbReference>
<accession>A0ABQ8T0J6</accession>
<dbReference type="InterPro" id="IPR050645">
    <property type="entry name" value="Histidine_acid_phosphatase"/>
</dbReference>
<comment type="catalytic activity">
    <reaction evidence="1">
        <text>a phosphate monoester + H2O = an alcohol + phosphate</text>
        <dbReference type="Rhea" id="RHEA:15017"/>
        <dbReference type="ChEBI" id="CHEBI:15377"/>
        <dbReference type="ChEBI" id="CHEBI:30879"/>
        <dbReference type="ChEBI" id="CHEBI:43474"/>
        <dbReference type="ChEBI" id="CHEBI:67140"/>
        <dbReference type="EC" id="3.1.3.2"/>
    </reaction>
</comment>
<dbReference type="Pfam" id="PF00328">
    <property type="entry name" value="His_Phos_2"/>
    <property type="match status" value="2"/>
</dbReference>
<evidence type="ECO:0000256" key="5">
    <source>
        <dbReference type="ARBA" id="ARBA00022801"/>
    </source>
</evidence>
<dbReference type="Gene3D" id="3.40.50.1240">
    <property type="entry name" value="Phosphoglycerate mutase-like"/>
    <property type="match status" value="2"/>
</dbReference>
<evidence type="ECO:0000256" key="2">
    <source>
        <dbReference type="ARBA" id="ARBA00005375"/>
    </source>
</evidence>
<keyword evidence="5" id="KW-0378">Hydrolase</keyword>
<evidence type="ECO:0000256" key="6">
    <source>
        <dbReference type="ARBA" id="ARBA00023157"/>
    </source>
</evidence>
<sequence>MLWTELSTVRAHHPTGDVPATTAVLSIPAELSARFLPSTWLQRKNLGHVLGFCRKELLHNRIIESVELSPVFFGQGLEVHEEVQCIFEDNSHRRTDIITINRQQQKDIIIDPTICMERDLNQAYQPVKGLTDQLAAGLTPTCEAEVDDHPTRMEVSWGKHDDHPSLIAGITTRILLPICSPSASRCWMGTVFISPTQLHMSPIILSFLDAKLLAHWMTFLQGLLKPANSFNWEKECKKGLFSDDFAFNSLALSIFRHGDRSPVSSYPTDPYNNVSYWPAGWGQLTNAGKQQQYELGQWLRKRYSKFLPEMYNREDIFVRSTDVDRTLMSAESNLAGLYPPRQWQKWSANISWQPIPIHTVPENMDQCSPFLAEFSARLVAVNLAATRQKLLATCWAFVGKESYCITGIIESVELSPVFFGTRVGKFMKRIKEYLKKIKISDNIEEEWNNLTDILKRAAFESIGVKNIKQKRKRGILKWDEDIKKMINDKREACLRFLQTKELEDEIDYKRKRAIAKWETRKRHREKWNDFVSRLERDLTLPRPKTFKILKKINSEIKENVVINPIPNEFLLDYFKNIWFQKNISLTLQTSNNNTTDIITYDELIEVLAGERPCPRYNAEMERVKSSPEMKRFNEEHAELYKYISEKSGAVVHDPESLEYIYNTLFIEDLYNLTLPNWTKEVYPDKMKPVASFSFTVPAKTKLLQRLKIGPLMGEMVKHMIEKRDGVLRPNYKMFMYSGHDVTIANFLMALGVFDPQSPPYRALIMVELWKTKQGKHKVMVYFRNSTAHEPYNLIIPGCQAACPLDDFARLLKPVIPFNWEKECKKGLFSDDFAFNSLAIIALMVSGILAVLLLLSMVFGITYWKKQRMSSNYYYHRLHQDVS</sequence>
<name>A0ABQ8T0J6_PERAM</name>
<keyword evidence="6" id="KW-1015">Disulfide bond</keyword>
<dbReference type="EC" id="3.1.3.2" evidence="3"/>
<organism evidence="9 10">
    <name type="scientific">Periplaneta americana</name>
    <name type="common">American cockroach</name>
    <name type="synonym">Blatta americana</name>
    <dbReference type="NCBI Taxonomy" id="6978"/>
    <lineage>
        <taxon>Eukaryota</taxon>
        <taxon>Metazoa</taxon>
        <taxon>Ecdysozoa</taxon>
        <taxon>Arthropoda</taxon>
        <taxon>Hexapoda</taxon>
        <taxon>Insecta</taxon>
        <taxon>Pterygota</taxon>
        <taxon>Neoptera</taxon>
        <taxon>Polyneoptera</taxon>
        <taxon>Dictyoptera</taxon>
        <taxon>Blattodea</taxon>
        <taxon>Blattoidea</taxon>
        <taxon>Blattidae</taxon>
        <taxon>Blattinae</taxon>
        <taxon>Periplaneta</taxon>
    </lineage>
</organism>
<keyword evidence="7" id="KW-0325">Glycoprotein</keyword>
<comment type="similarity">
    <text evidence="2">Belongs to the histidine acid phosphatase family.</text>
</comment>
<evidence type="ECO:0000256" key="1">
    <source>
        <dbReference type="ARBA" id="ARBA00000032"/>
    </source>
</evidence>
<dbReference type="CDD" id="cd07061">
    <property type="entry name" value="HP_HAP_like"/>
    <property type="match status" value="2"/>
</dbReference>
<evidence type="ECO:0000256" key="7">
    <source>
        <dbReference type="ARBA" id="ARBA00023180"/>
    </source>
</evidence>
<keyword evidence="8" id="KW-0812">Transmembrane</keyword>
<keyword evidence="8" id="KW-1133">Transmembrane helix</keyword>
<dbReference type="InterPro" id="IPR000560">
    <property type="entry name" value="His_Pase_clade-2"/>
</dbReference>
<reference evidence="9 10" key="1">
    <citation type="journal article" date="2022" name="Allergy">
        <title>Genome assembly and annotation of Periplaneta americana reveal a comprehensive cockroach allergen profile.</title>
        <authorList>
            <person name="Wang L."/>
            <person name="Xiong Q."/>
            <person name="Saelim N."/>
            <person name="Wang L."/>
            <person name="Nong W."/>
            <person name="Wan A.T."/>
            <person name="Shi M."/>
            <person name="Liu X."/>
            <person name="Cao Q."/>
            <person name="Hui J.H.L."/>
            <person name="Sookrung N."/>
            <person name="Leung T.F."/>
            <person name="Tungtrongchitr A."/>
            <person name="Tsui S.K.W."/>
        </authorList>
    </citation>
    <scope>NUCLEOTIDE SEQUENCE [LARGE SCALE GENOMIC DNA]</scope>
    <source>
        <strain evidence="9">PWHHKU_190912</strain>
    </source>
</reference>
<evidence type="ECO:0000313" key="9">
    <source>
        <dbReference type="EMBL" id="KAJ4440008.1"/>
    </source>
</evidence>
<dbReference type="Proteomes" id="UP001148838">
    <property type="component" value="Unassembled WGS sequence"/>
</dbReference>
<dbReference type="SUPFAM" id="SSF53254">
    <property type="entry name" value="Phosphoglycerate mutase-like"/>
    <property type="match status" value="2"/>
</dbReference>
<evidence type="ECO:0000313" key="10">
    <source>
        <dbReference type="Proteomes" id="UP001148838"/>
    </source>
</evidence>
<protein>
    <recommendedName>
        <fullName evidence="3">acid phosphatase</fullName>
        <ecNumber evidence="3">3.1.3.2</ecNumber>
    </recommendedName>
</protein>
<evidence type="ECO:0000256" key="8">
    <source>
        <dbReference type="SAM" id="Phobius"/>
    </source>
</evidence>
<proteinExistence type="inferred from homology"/>
<keyword evidence="8" id="KW-0472">Membrane</keyword>
<evidence type="ECO:0000256" key="4">
    <source>
        <dbReference type="ARBA" id="ARBA00022729"/>
    </source>
</evidence>
<dbReference type="PANTHER" id="PTHR11567:SF211">
    <property type="entry name" value="PROSTATIC ACID PHOSPHATASE"/>
    <property type="match status" value="1"/>
</dbReference>